<feature type="region of interest" description="Disordered" evidence="1">
    <location>
        <begin position="72"/>
        <end position="95"/>
    </location>
</feature>
<accession>U6MFT8</accession>
<keyword evidence="2" id="KW-0812">Transmembrane</keyword>
<feature type="region of interest" description="Disordered" evidence="1">
    <location>
        <begin position="15"/>
        <end position="51"/>
    </location>
</feature>
<keyword evidence="2" id="KW-0472">Membrane</keyword>
<protein>
    <submittedName>
        <fullName evidence="3">Uncharacterized protein</fullName>
    </submittedName>
</protein>
<feature type="compositionally biased region" description="Low complexity" evidence="1">
    <location>
        <begin position="31"/>
        <end position="45"/>
    </location>
</feature>
<dbReference type="RefSeq" id="XP_013440263.1">
    <property type="nucleotide sequence ID" value="XM_013584809.1"/>
</dbReference>
<feature type="transmembrane region" description="Helical" evidence="2">
    <location>
        <begin position="349"/>
        <end position="375"/>
    </location>
</feature>
<evidence type="ECO:0000256" key="2">
    <source>
        <dbReference type="SAM" id="Phobius"/>
    </source>
</evidence>
<evidence type="ECO:0000256" key="1">
    <source>
        <dbReference type="SAM" id="MobiDB-lite"/>
    </source>
</evidence>
<dbReference type="AlphaFoldDB" id="U6MFT8"/>
<name>U6MFT8_9EIME</name>
<organism evidence="3 4">
    <name type="scientific">Eimeria necatrix</name>
    <dbReference type="NCBI Taxonomy" id="51315"/>
    <lineage>
        <taxon>Eukaryota</taxon>
        <taxon>Sar</taxon>
        <taxon>Alveolata</taxon>
        <taxon>Apicomplexa</taxon>
        <taxon>Conoidasida</taxon>
        <taxon>Coccidia</taxon>
        <taxon>Eucoccidiorida</taxon>
        <taxon>Eimeriorina</taxon>
        <taxon>Eimeriidae</taxon>
        <taxon>Eimeria</taxon>
    </lineage>
</organism>
<proteinExistence type="predicted"/>
<reference evidence="3" key="1">
    <citation type="submission" date="2013-10" db="EMBL/GenBank/DDBJ databases">
        <title>Genomic analysis of the causative agents of coccidiosis in chickens.</title>
        <authorList>
            <person name="Reid A.J."/>
            <person name="Blake D."/>
            <person name="Billington K."/>
            <person name="Browne H."/>
            <person name="Dunn M."/>
            <person name="Hung S."/>
            <person name="Kawahara F."/>
            <person name="Miranda-Saavedra D."/>
            <person name="Mourier T."/>
            <person name="Nagra H."/>
            <person name="Otto T.D."/>
            <person name="Rawlings N."/>
            <person name="Sanchez A."/>
            <person name="Sanders M."/>
            <person name="Subramaniam C."/>
            <person name="Tay Y."/>
            <person name="Dear P."/>
            <person name="Doerig C."/>
            <person name="Gruber A."/>
            <person name="Parkinson J."/>
            <person name="Shirley M."/>
            <person name="Wan K.L."/>
            <person name="Berriman M."/>
            <person name="Tomley F."/>
            <person name="Pain A."/>
        </authorList>
    </citation>
    <scope>NUCLEOTIDE SEQUENCE [LARGE SCALE GENOMIC DNA]</scope>
    <source>
        <strain evidence="3">Houghton</strain>
    </source>
</reference>
<keyword evidence="4" id="KW-1185">Reference proteome</keyword>
<gene>
    <name evidence="3" type="ORF">ENH_00028830</name>
</gene>
<dbReference type="GeneID" id="25473049"/>
<feature type="compositionally biased region" description="Low complexity" evidence="1">
    <location>
        <begin position="72"/>
        <end position="85"/>
    </location>
</feature>
<reference evidence="3" key="2">
    <citation type="submission" date="2013-10" db="EMBL/GenBank/DDBJ databases">
        <authorList>
            <person name="Aslett M."/>
        </authorList>
    </citation>
    <scope>NUCLEOTIDE SEQUENCE [LARGE SCALE GENOMIC DNA]</scope>
    <source>
        <strain evidence="3">Houghton</strain>
    </source>
</reference>
<dbReference type="VEuPathDB" id="ToxoDB:ENH_00028830"/>
<dbReference type="EMBL" id="HG722624">
    <property type="protein sequence ID" value="CDJ62901.1"/>
    <property type="molecule type" value="Genomic_DNA"/>
</dbReference>
<sequence length="431" mass="45320">MALLSPFGSERPRTVFFRGSRWDSARGEVPSSSDSSSSSSSSSSRSRVRFSRASQPAYEAWDVGGGTTAAAAAAGLQQQQQQQQQHGEFLVAGGPSGSLAGSDSPVVGAHIELPAAASPAFAGSVSGAAAAATGASAATAATAAAAAAAAAEAAPGESFLQVFSSADACALSSGSTGLRVRKLLSWGALGLLAAKLLLRPDSSLRPRKVLLLDFVSTLAAGQLLELLPPFELRLPPEQQQQQQQQQGAFADTCDQYAAALLIEELLWLFTLKFLLRQAESLFGYRQGEYLEEETGFWEDSEACQLQVVSRSSSSSSSSSSAAAPLQVAGPRRRAAALWGVHWGKYLQQLLVLLACVAAAQLATLLLLTLLAAPLAPLVALPLWLLHRDNAALRRFMVAFAWPMCTDLVQFCSIDALIRRRPPPGPPKATHH</sequence>
<dbReference type="Proteomes" id="UP000030754">
    <property type="component" value="Unassembled WGS sequence"/>
</dbReference>
<keyword evidence="2" id="KW-1133">Transmembrane helix</keyword>
<dbReference type="OrthoDB" id="10533157at2759"/>
<evidence type="ECO:0000313" key="4">
    <source>
        <dbReference type="Proteomes" id="UP000030754"/>
    </source>
</evidence>
<evidence type="ECO:0000313" key="3">
    <source>
        <dbReference type="EMBL" id="CDJ62901.1"/>
    </source>
</evidence>